<protein>
    <submittedName>
        <fullName evidence="3">DDHD domain-containing protein</fullName>
    </submittedName>
</protein>
<dbReference type="Proteomes" id="UP000800096">
    <property type="component" value="Unassembled WGS sequence"/>
</dbReference>
<feature type="domain" description="DDHD" evidence="2">
    <location>
        <begin position="738"/>
        <end position="1056"/>
    </location>
</feature>
<keyword evidence="4" id="KW-1185">Reference proteome</keyword>
<dbReference type="PROSITE" id="PS51043">
    <property type="entry name" value="DDHD"/>
    <property type="match status" value="1"/>
</dbReference>
<dbReference type="PANTHER" id="PTHR23509">
    <property type="entry name" value="PA-PL1 PHOSPHOLIPASE FAMILY"/>
    <property type="match status" value="1"/>
</dbReference>
<feature type="compositionally biased region" description="Basic and acidic residues" evidence="1">
    <location>
        <begin position="512"/>
        <end position="531"/>
    </location>
</feature>
<dbReference type="Pfam" id="PF23463">
    <property type="entry name" value="WWE_2"/>
    <property type="match status" value="1"/>
</dbReference>
<accession>A0A6A5QV84</accession>
<dbReference type="AlphaFoldDB" id="A0A6A5QV84"/>
<dbReference type="EMBL" id="ML979133">
    <property type="protein sequence ID" value="KAF1919393.1"/>
    <property type="molecule type" value="Genomic_DNA"/>
</dbReference>
<dbReference type="InterPro" id="IPR058055">
    <property type="entry name" value="PA-PLA1"/>
</dbReference>
<sequence length="1065" mass="119001">MGKDLLQAKVVFHSRRVDSIRTHLHLDICWQPSTTSPAHISPRAFRRRYSTRSWLSQIRGHSKTPSDRMSAPDSKQGFLANLSPWGSRAPTPKLPSTPRTADAERLDAQAKEREAAVLGSQRGGDHVIDRRHRLSLNKYPHDCPPLAVRWYHAVDVPKRKPLSAHGLAPDAALPKPRKWIPFSTSDSNAIEAAFLRTAAADAAPPATPDKEGTTAKPTTTKVSVNEDYLFDVEIETRELAPCYWLGPVYDVKRGSWFTTDGEAVDESLATQLEEGYLKIKPWRRGKPEEKRSASQPRSRPLSTGPSVGDGYRKELASLNRDSTSNPVTPKTSFESLRKEASKQPGEAEPGEPSTASATPSDSPRMHRLFGAYMNSTVTFENENTAWLLTDDMWSRMGSTLYQRFAGGAHFAGYKYVRGYQDLKEKKTQPASANGSTSKKEADRPATASMAYGSDHGKGAATEDSGNTSEADTTDNERRVESPTQTRRRVLERQVSSLMTSSKTEYEREQEEEQRKRDEKEMRDDYRNQDNRDQGRDIEHLLLITHGIGQRLGMRMESINFIQDVNTLRKSFKSVYAASTDLQALNAEVDSETKNNRIQVIPIVWRHLLDFPQQSLKHNRKEHDLGDLEHEDHEYPNLEDITVEGVPAVRNFLTDLALDILLYQSPAYKGHISRIVVNELNRVYRLYKERNPNFKGKVSLVGHSLGSAIMFDILCIQRDAQSRATSSKSRRHAEEGLKLDFEVEDFYALGSPIGLFQMLKGRTITARPSKPFVYPKTPGDPLDDPFSATATEQEHTFDITTSSPLCKQIFNIFHPTDPISYRIEPLISPAMAGLKAQPLPYTKKGIFGAPASQGLTGIGARVNQSVNEFWSSLGSGIASGLLNRSLGISGTEVANSSTQTQGARTTRPLAIGATSYPTNPPVPNLNEPTSAFISQERRKRLGQETIVPGEDGEHPPTLIESEVETLFAGFQNRRKSNVSDDGSKNIEQDLEWQELEEKSRKLKKEEAKVRGLNSNGRVDYSIQEGAFDISLLASIASHLAYWADEDVSHFMISQLLARHRVFKPRE</sequence>
<feature type="compositionally biased region" description="Polar residues" evidence="1">
    <location>
        <begin position="493"/>
        <end position="502"/>
    </location>
</feature>
<reference evidence="3" key="1">
    <citation type="journal article" date="2020" name="Stud. Mycol.">
        <title>101 Dothideomycetes genomes: a test case for predicting lifestyles and emergence of pathogens.</title>
        <authorList>
            <person name="Haridas S."/>
            <person name="Albert R."/>
            <person name="Binder M."/>
            <person name="Bloem J."/>
            <person name="Labutti K."/>
            <person name="Salamov A."/>
            <person name="Andreopoulos B."/>
            <person name="Baker S."/>
            <person name="Barry K."/>
            <person name="Bills G."/>
            <person name="Bluhm B."/>
            <person name="Cannon C."/>
            <person name="Castanera R."/>
            <person name="Culley D."/>
            <person name="Daum C."/>
            <person name="Ezra D."/>
            <person name="Gonzalez J."/>
            <person name="Henrissat B."/>
            <person name="Kuo A."/>
            <person name="Liang C."/>
            <person name="Lipzen A."/>
            <person name="Lutzoni F."/>
            <person name="Magnuson J."/>
            <person name="Mondo S."/>
            <person name="Nolan M."/>
            <person name="Ohm R."/>
            <person name="Pangilinan J."/>
            <person name="Park H.-J."/>
            <person name="Ramirez L."/>
            <person name="Alfaro M."/>
            <person name="Sun H."/>
            <person name="Tritt A."/>
            <person name="Yoshinaga Y."/>
            <person name="Zwiers L.-H."/>
            <person name="Turgeon B."/>
            <person name="Goodwin S."/>
            <person name="Spatafora J."/>
            <person name="Crous P."/>
            <person name="Grigoriev I."/>
        </authorList>
    </citation>
    <scope>NUCLEOTIDE SEQUENCE</scope>
    <source>
        <strain evidence="3">HMLAC05119</strain>
    </source>
</reference>
<dbReference type="InterPro" id="IPR057826">
    <property type="entry name" value="WWE_C20G8.02"/>
</dbReference>
<feature type="region of interest" description="Disordered" evidence="1">
    <location>
        <begin position="57"/>
        <end position="101"/>
    </location>
</feature>
<dbReference type="Pfam" id="PF02862">
    <property type="entry name" value="DDHD"/>
    <property type="match status" value="1"/>
</dbReference>
<dbReference type="GO" id="GO:0046872">
    <property type="term" value="F:metal ion binding"/>
    <property type="evidence" value="ECO:0007669"/>
    <property type="project" value="InterPro"/>
</dbReference>
<dbReference type="OrthoDB" id="431378at2759"/>
<dbReference type="GO" id="GO:0005737">
    <property type="term" value="C:cytoplasm"/>
    <property type="evidence" value="ECO:0007669"/>
    <property type="project" value="TreeGrafter"/>
</dbReference>
<feature type="region of interest" description="Disordered" evidence="1">
    <location>
        <begin position="425"/>
        <end position="531"/>
    </location>
</feature>
<feature type="compositionally biased region" description="Polar residues" evidence="1">
    <location>
        <begin position="293"/>
        <end position="305"/>
    </location>
</feature>
<feature type="compositionally biased region" description="Low complexity" evidence="1">
    <location>
        <begin position="352"/>
        <end position="362"/>
    </location>
</feature>
<evidence type="ECO:0000313" key="3">
    <source>
        <dbReference type="EMBL" id="KAF1919393.1"/>
    </source>
</evidence>
<evidence type="ECO:0000313" key="4">
    <source>
        <dbReference type="Proteomes" id="UP000800096"/>
    </source>
</evidence>
<dbReference type="PANTHER" id="PTHR23509:SF10">
    <property type="entry name" value="LD21067P"/>
    <property type="match status" value="1"/>
</dbReference>
<evidence type="ECO:0000256" key="1">
    <source>
        <dbReference type="SAM" id="MobiDB-lite"/>
    </source>
</evidence>
<proteinExistence type="predicted"/>
<dbReference type="InterPro" id="IPR055555">
    <property type="entry name" value="PA-PLA1_DUF7131"/>
</dbReference>
<evidence type="ECO:0000259" key="2">
    <source>
        <dbReference type="PROSITE" id="PS51043"/>
    </source>
</evidence>
<dbReference type="InterPro" id="IPR029058">
    <property type="entry name" value="AB_hydrolase_fold"/>
</dbReference>
<dbReference type="SUPFAM" id="SSF53474">
    <property type="entry name" value="alpha/beta-Hydrolases"/>
    <property type="match status" value="1"/>
</dbReference>
<dbReference type="Pfam" id="PF23465">
    <property type="entry name" value="DUF7131"/>
    <property type="match status" value="1"/>
</dbReference>
<dbReference type="SMART" id="SM01127">
    <property type="entry name" value="DDHD"/>
    <property type="match status" value="1"/>
</dbReference>
<name>A0A6A5QV84_AMPQU</name>
<dbReference type="GO" id="GO:0004620">
    <property type="term" value="F:phospholipase activity"/>
    <property type="evidence" value="ECO:0007669"/>
    <property type="project" value="TreeGrafter"/>
</dbReference>
<dbReference type="InterPro" id="IPR004177">
    <property type="entry name" value="DDHD_dom"/>
</dbReference>
<feature type="region of interest" description="Disordered" evidence="1">
    <location>
        <begin position="283"/>
        <end position="363"/>
    </location>
</feature>
<gene>
    <name evidence="3" type="ORF">BDU57DRAFT_512460</name>
</gene>
<feature type="compositionally biased region" description="Polar residues" evidence="1">
    <location>
        <begin position="319"/>
        <end position="334"/>
    </location>
</feature>
<organism evidence="3 4">
    <name type="scientific">Ampelomyces quisqualis</name>
    <name type="common">Powdery mildew agent</name>
    <dbReference type="NCBI Taxonomy" id="50730"/>
    <lineage>
        <taxon>Eukaryota</taxon>
        <taxon>Fungi</taxon>
        <taxon>Dikarya</taxon>
        <taxon>Ascomycota</taxon>
        <taxon>Pezizomycotina</taxon>
        <taxon>Dothideomycetes</taxon>
        <taxon>Pleosporomycetidae</taxon>
        <taxon>Pleosporales</taxon>
        <taxon>Pleosporineae</taxon>
        <taxon>Phaeosphaeriaceae</taxon>
        <taxon>Ampelomyces</taxon>
    </lineage>
</organism>